<keyword evidence="1" id="KW-0175">Coiled coil</keyword>
<feature type="compositionally biased region" description="Basic and acidic residues" evidence="2">
    <location>
        <begin position="169"/>
        <end position="188"/>
    </location>
</feature>
<evidence type="ECO:0000313" key="3">
    <source>
        <dbReference type="EMBL" id="CAD9698107.1"/>
    </source>
</evidence>
<accession>A0A7S2WP54</accession>
<feature type="compositionally biased region" description="Basic and acidic residues" evidence="2">
    <location>
        <begin position="650"/>
        <end position="659"/>
    </location>
</feature>
<feature type="compositionally biased region" description="Basic and acidic residues" evidence="2">
    <location>
        <begin position="577"/>
        <end position="588"/>
    </location>
</feature>
<feature type="compositionally biased region" description="Low complexity" evidence="2">
    <location>
        <begin position="377"/>
        <end position="387"/>
    </location>
</feature>
<name>A0A7S2WP54_9STRA</name>
<feature type="compositionally biased region" description="Basic residues" evidence="2">
    <location>
        <begin position="156"/>
        <end position="168"/>
    </location>
</feature>
<feature type="region of interest" description="Disordered" evidence="2">
    <location>
        <begin position="1014"/>
        <end position="1034"/>
    </location>
</feature>
<feature type="compositionally biased region" description="Basic and acidic residues" evidence="2">
    <location>
        <begin position="57"/>
        <end position="81"/>
    </location>
</feature>
<reference evidence="3" key="1">
    <citation type="submission" date="2021-01" db="EMBL/GenBank/DDBJ databases">
        <authorList>
            <person name="Corre E."/>
            <person name="Pelletier E."/>
            <person name="Niang G."/>
            <person name="Scheremetjew M."/>
            <person name="Finn R."/>
            <person name="Kale V."/>
            <person name="Holt S."/>
            <person name="Cochrane G."/>
            <person name="Meng A."/>
            <person name="Brown T."/>
            <person name="Cohen L."/>
        </authorList>
    </citation>
    <scope>NUCLEOTIDE SEQUENCE</scope>
    <source>
        <strain evidence="3">NY070348D</strain>
    </source>
</reference>
<feature type="region of interest" description="Disordered" evidence="2">
    <location>
        <begin position="132"/>
        <end position="221"/>
    </location>
</feature>
<proteinExistence type="predicted"/>
<feature type="region of interest" description="Disordered" evidence="2">
    <location>
        <begin position="922"/>
        <end position="978"/>
    </location>
</feature>
<feature type="compositionally biased region" description="Polar residues" evidence="2">
    <location>
        <begin position="603"/>
        <end position="620"/>
    </location>
</feature>
<feature type="coiled-coil region" evidence="1">
    <location>
        <begin position="809"/>
        <end position="843"/>
    </location>
</feature>
<gene>
    <name evidence="3" type="ORF">QSP1433_LOCUS13449</name>
</gene>
<feature type="compositionally biased region" description="Acidic residues" evidence="2">
    <location>
        <begin position="1022"/>
        <end position="1034"/>
    </location>
</feature>
<protein>
    <recommendedName>
        <fullName evidence="4">DUF4378 domain-containing protein</fullName>
    </recommendedName>
</protein>
<evidence type="ECO:0008006" key="4">
    <source>
        <dbReference type="Google" id="ProtNLM"/>
    </source>
</evidence>
<feature type="region of interest" description="Disordered" evidence="2">
    <location>
        <begin position="650"/>
        <end position="735"/>
    </location>
</feature>
<sequence>MTATTMNSFGRRIDPSCGTVRVGGAVPRIHSSALLQGVDAEEDGQDKQVVKPKRAVNKGETKHADETRKDSTKTPKYDIQKTKERALGRLHQTLRESQARKQEKQQLINSRTMKISALQHRVREWNLKYLGKSSGSDPAVPVHNSKQRLTSDVHQKKPPVPRFSKQRRQKENTPRRQKENTPHPEARPRVPVQFIPARKKPRKKSYTASESRNIVKPRRETSDRADIDKFIKRRRADRIKWERKEQLERLSQKQRREKLLDQLERERCQSVNSSRQKRHGKTLSTSSKQDVERCSTNELKVGTLLITSSGSSQSRAINDLKGDAYPELGDISTLMKRHQIMGGSVPTILDQEAFNVVQGEKVGPESHESGETSFDDSSSSCSSSCSSGDLDDEILETVQAVAKKTAKLMVQDATKKLELKTRSVDDQLAGRRTKIWKEAANVNDRMQLLRTQNISNSNLPGAKGACTNVTLHNSGPPLSPPSARSCNNFAQIAEGADPVEILRRDAERIAADMLNQAIARDPYLQTHCKPVSEMDFPSRRQEIFEQPKRVMNHLKMYGSSDKYGVIDRFVSTVTAKEKERLREHRESQQMEQEETSQRADSALNLNESNNETDGVLSETSYSDEEFEQEEEALIVDDNTVEANNLDAVAEKLQPDGGFKDDEEEQKEENGETKWDHLLLKVPHEDTRPIVETVNPEDTLKKIAASPKERGSPDSKYTSHDTSKSPERERNLSPGSLRRKLLAQVNLLESLEQTHLQLNEVEHSQALAISQHETVAVMQQWEKEKRVAQDLAKMATVQEASKKYIQVQTANIQRQVNAEARQQMEATQAKADSLERELLLAKKRDTTCQTTDKLIRDSGTDPKPEVERRDVSVAAEHIAPFAAKEVATSPIEVEQDQESAYHSDFNSITAGSPHHQMLDTVLSPENENGTLGDKEPANSDVDVSIKEEDDDDDIETIEHTEEEDYSSFASSDSNIEEEQHSVQSRNAEFLNMNFRGETDADRKRINREVVPDESFLRDHRSEDDEDSVLADSNGEDYEEGSFRAFTKNLLNNYRRDVETRRNHEHELLKMRERALREKTREQLKWLIHQKKCMLQWIKEKNQGSLSPRSKDIKMPTKRDVEVRLEAEKKKIETVFKMNQASIDGERAALAERFYREKLHHRTQKQLVQKMVNETEMLRMKQQSTLSDFDNERNELLLSLFSSGTNTADIPGIVDGGFSPFSEQSFPSSIQILNTSMNSPEKVALEPPQEGYAIKKTGTNAATCVAPQTPGSVQSVVSDIEVVEADAASCSAPQTPGSIQSVVSEIDMEAANTPGSIQSVVSEIEEEEVSQESIAEDYSREDISNTNEVSPRDKSIKDDDDDMDSYSNEEFEEEDFASNVGHDSTTLPSVLGSSQISTTSHDPARTCLENDESARLGTCAATPTATIQPSVASPTEESAELSGSTKDYEVSIEQRVKKIDMLKDVLEGKKTELSRLRKKVTLRETHMRQKALEAKLEIEISDVDQEIKLMRKNLEGGQLPTEDNEDEDEISYQDSFIVSTSVSKLASLEDSQVYEDSFIVESEGKEDTIKDAVRIEDDDWKETGDRKREGDTMESLDDSAFALSEGCATPAAKSEVSLDTDSFASEPMIQSPEPDEQIQGMLSEIVTDSFASDDEGERGASTHAQVVAESKSYETLKKEKTLLAEDITAMLLPELLQQCMGETQVDQKQVEEQTLPTVQRLDEPTVDEGDDQCGHSEEEDHFPFYDWKAHTEDYIRRLFGLIEEKAGNESFKQWKSDVQINPEHAMTMILDVEFYLELENSENNPEYLQIHNKMIFDLVSVSISEILLGTTISSYVAGKPWVERRTFRSRMPTPSLKELQQLVIRDCLRFETLELDPYERMEQLICMEMHDTDDALLSYDREEWQVIDQVADSILDDLIFDTALHLFE</sequence>
<feature type="compositionally biased region" description="Polar residues" evidence="2">
    <location>
        <begin position="1425"/>
        <end position="1443"/>
    </location>
</feature>
<feature type="region of interest" description="Disordered" evidence="2">
    <location>
        <begin position="1609"/>
        <end position="1633"/>
    </location>
</feature>
<feature type="compositionally biased region" description="Basic and acidic residues" evidence="2">
    <location>
        <begin position="706"/>
        <end position="730"/>
    </location>
</feature>
<feature type="compositionally biased region" description="Polar residues" evidence="2">
    <location>
        <begin position="1379"/>
        <end position="1399"/>
    </location>
</feature>
<dbReference type="EMBL" id="HBHK01021113">
    <property type="protein sequence ID" value="CAD9698107.1"/>
    <property type="molecule type" value="Transcribed_RNA"/>
</dbReference>
<feature type="region of interest" description="Disordered" evidence="2">
    <location>
        <begin position="265"/>
        <end position="291"/>
    </location>
</feature>
<feature type="compositionally biased region" description="Acidic residues" evidence="2">
    <location>
        <begin position="946"/>
        <end position="964"/>
    </location>
</feature>
<feature type="coiled-coil region" evidence="1">
    <location>
        <begin position="1457"/>
        <end position="1511"/>
    </location>
</feature>
<evidence type="ECO:0000256" key="1">
    <source>
        <dbReference type="SAM" id="Coils"/>
    </source>
</evidence>
<feature type="region of interest" description="Disordered" evidence="2">
    <location>
        <begin position="1321"/>
        <end position="1403"/>
    </location>
</feature>
<feature type="region of interest" description="Disordered" evidence="2">
    <location>
        <begin position="36"/>
        <end position="81"/>
    </location>
</feature>
<feature type="compositionally biased region" description="Basic and acidic residues" evidence="2">
    <location>
        <begin position="667"/>
        <end position="688"/>
    </location>
</feature>
<organism evidence="3">
    <name type="scientific">Mucochytrium quahogii</name>
    <dbReference type="NCBI Taxonomy" id="96639"/>
    <lineage>
        <taxon>Eukaryota</taxon>
        <taxon>Sar</taxon>
        <taxon>Stramenopiles</taxon>
        <taxon>Bigyra</taxon>
        <taxon>Labyrinthulomycetes</taxon>
        <taxon>Thraustochytrida</taxon>
        <taxon>Thraustochytriidae</taxon>
        <taxon>Mucochytrium</taxon>
    </lineage>
</organism>
<feature type="region of interest" description="Disordered" evidence="2">
    <location>
        <begin position="1425"/>
        <end position="1444"/>
    </location>
</feature>
<feature type="region of interest" description="Disordered" evidence="2">
    <location>
        <begin position="577"/>
        <end position="626"/>
    </location>
</feature>
<feature type="compositionally biased region" description="Acidic residues" evidence="2">
    <location>
        <begin position="1356"/>
        <end position="1374"/>
    </location>
</feature>
<feature type="region of interest" description="Disordered" evidence="2">
    <location>
        <begin position="361"/>
        <end position="388"/>
    </location>
</feature>
<evidence type="ECO:0000256" key="2">
    <source>
        <dbReference type="SAM" id="MobiDB-lite"/>
    </source>
</evidence>